<feature type="transmembrane region" description="Helical" evidence="7">
    <location>
        <begin position="287"/>
        <end position="313"/>
    </location>
</feature>
<dbReference type="GO" id="GO:0022857">
    <property type="term" value="F:transmembrane transporter activity"/>
    <property type="evidence" value="ECO:0007669"/>
    <property type="project" value="InterPro"/>
</dbReference>
<accession>A0A8H3F6C2</accession>
<sequence>MDNKRSQEDANSATETTALLESGKIAEEQHESSTQSNDTLERSHEDVNSEEAEEKPFDFAQIFFLCYASLAEPIAFFSIFPYINEMIYRTGEHPESDVGFWSGLIESLFSLVQMLLMIFYGRLADRLGRKPVLVFSQLGVSIAVAGFGLSRTVWQMILLRCIAGCFAGSVVTIRVMLSENCDKAGQARAFSWYMFTRNLGIFLGPIIGGTLARPADEFPGTFGHVQFFRDYPYALPGFVTGLFCLSATLVSLFLIRETLQRDPSATQTNADPPMSTWEVIKAPGVSIVLLIFGQVALHGLAMTALMPLCWFTSIEKGGFSFSERYIAAGLAVIGLCQSLFMLIIFPPLHRRYGTGRILRICAVVWPIFFTTFPIFNQFLRHGLDTAFWIAAPITWGLGSGLSMAFTCTQLCINDISPSHQVLATTNALALTVNSAVRAAIPVMFTSLYAVGVRTQFLDGSLGWLVLTLVACFLPVWLMWLPEAAEGRPVKQK</sequence>
<feature type="transmembrane region" description="Helical" evidence="7">
    <location>
        <begin position="231"/>
        <end position="255"/>
    </location>
</feature>
<dbReference type="Proteomes" id="UP000664169">
    <property type="component" value="Unassembled WGS sequence"/>
</dbReference>
<reference evidence="9" key="1">
    <citation type="submission" date="2021-03" db="EMBL/GenBank/DDBJ databases">
        <authorList>
            <person name="Tagirdzhanova G."/>
        </authorList>
    </citation>
    <scope>NUCLEOTIDE SEQUENCE</scope>
</reference>
<name>A0A8H3F6C2_9LECA</name>
<dbReference type="Gene3D" id="1.20.1250.20">
    <property type="entry name" value="MFS general substrate transporter like domains"/>
    <property type="match status" value="1"/>
</dbReference>
<comment type="subcellular location">
    <subcellularLocation>
        <location evidence="1">Membrane</location>
        <topology evidence="1">Multi-pass membrane protein</topology>
    </subcellularLocation>
</comment>
<dbReference type="PANTHER" id="PTHR23504:SF3">
    <property type="entry name" value="MAJOR FACILITATOR SUPERFAMILY (MFS) PROFILE DOMAIN-CONTAINING PROTEIN"/>
    <property type="match status" value="1"/>
</dbReference>
<keyword evidence="5 7" id="KW-0472">Membrane</keyword>
<dbReference type="Pfam" id="PF07690">
    <property type="entry name" value="MFS_1"/>
    <property type="match status" value="1"/>
</dbReference>
<dbReference type="InterPro" id="IPR036259">
    <property type="entry name" value="MFS_trans_sf"/>
</dbReference>
<dbReference type="PROSITE" id="PS50850">
    <property type="entry name" value="MFS"/>
    <property type="match status" value="1"/>
</dbReference>
<evidence type="ECO:0000256" key="3">
    <source>
        <dbReference type="ARBA" id="ARBA00022692"/>
    </source>
</evidence>
<feature type="domain" description="Major facilitator superfamily (MFS) profile" evidence="8">
    <location>
        <begin position="61"/>
        <end position="485"/>
    </location>
</feature>
<feature type="transmembrane region" description="Helical" evidence="7">
    <location>
        <begin position="325"/>
        <end position="345"/>
    </location>
</feature>
<evidence type="ECO:0000259" key="8">
    <source>
        <dbReference type="PROSITE" id="PS50850"/>
    </source>
</evidence>
<evidence type="ECO:0000256" key="2">
    <source>
        <dbReference type="ARBA" id="ARBA00022448"/>
    </source>
</evidence>
<dbReference type="AlphaFoldDB" id="A0A8H3F6C2"/>
<evidence type="ECO:0000256" key="1">
    <source>
        <dbReference type="ARBA" id="ARBA00004141"/>
    </source>
</evidence>
<keyword evidence="10" id="KW-1185">Reference proteome</keyword>
<feature type="transmembrane region" description="Helical" evidence="7">
    <location>
        <begin position="427"/>
        <end position="449"/>
    </location>
</feature>
<gene>
    <name evidence="9" type="ORF">GOMPHAMPRED_001633</name>
</gene>
<organism evidence="9 10">
    <name type="scientific">Gomphillus americanus</name>
    <dbReference type="NCBI Taxonomy" id="1940652"/>
    <lineage>
        <taxon>Eukaryota</taxon>
        <taxon>Fungi</taxon>
        <taxon>Dikarya</taxon>
        <taxon>Ascomycota</taxon>
        <taxon>Pezizomycotina</taxon>
        <taxon>Lecanoromycetes</taxon>
        <taxon>OSLEUM clade</taxon>
        <taxon>Ostropomycetidae</taxon>
        <taxon>Ostropales</taxon>
        <taxon>Graphidaceae</taxon>
        <taxon>Gomphilloideae</taxon>
        <taxon>Gomphillus</taxon>
    </lineage>
</organism>
<feature type="compositionally biased region" description="Polar residues" evidence="6">
    <location>
        <begin position="9"/>
        <end position="19"/>
    </location>
</feature>
<dbReference type="GO" id="GO:0016020">
    <property type="term" value="C:membrane"/>
    <property type="evidence" value="ECO:0007669"/>
    <property type="project" value="UniProtKB-SubCell"/>
</dbReference>
<evidence type="ECO:0000256" key="5">
    <source>
        <dbReference type="ARBA" id="ARBA00023136"/>
    </source>
</evidence>
<proteinExistence type="predicted"/>
<dbReference type="PANTHER" id="PTHR23504">
    <property type="entry name" value="MAJOR FACILITATOR SUPERFAMILY DOMAIN-CONTAINING PROTEIN 10"/>
    <property type="match status" value="1"/>
</dbReference>
<dbReference type="InterPro" id="IPR020846">
    <property type="entry name" value="MFS_dom"/>
</dbReference>
<feature type="transmembrane region" description="Helical" evidence="7">
    <location>
        <begin position="98"/>
        <end position="120"/>
    </location>
</feature>
<protein>
    <recommendedName>
        <fullName evidence="8">Major facilitator superfamily (MFS) profile domain-containing protein</fullName>
    </recommendedName>
</protein>
<feature type="transmembrane region" description="Helical" evidence="7">
    <location>
        <begin position="157"/>
        <end position="177"/>
    </location>
</feature>
<feature type="transmembrane region" description="Helical" evidence="7">
    <location>
        <begin position="62"/>
        <end position="83"/>
    </location>
</feature>
<keyword evidence="3 7" id="KW-0812">Transmembrane</keyword>
<feature type="transmembrane region" description="Helical" evidence="7">
    <location>
        <begin position="132"/>
        <end position="151"/>
    </location>
</feature>
<dbReference type="SUPFAM" id="SSF103473">
    <property type="entry name" value="MFS general substrate transporter"/>
    <property type="match status" value="1"/>
</dbReference>
<feature type="transmembrane region" description="Helical" evidence="7">
    <location>
        <begin position="461"/>
        <end position="480"/>
    </location>
</feature>
<feature type="transmembrane region" description="Helical" evidence="7">
    <location>
        <begin position="387"/>
        <end position="406"/>
    </location>
</feature>
<dbReference type="CDD" id="cd17330">
    <property type="entry name" value="MFS_SLC46_TetA_like"/>
    <property type="match status" value="1"/>
</dbReference>
<dbReference type="InterPro" id="IPR011701">
    <property type="entry name" value="MFS"/>
</dbReference>
<evidence type="ECO:0000313" key="9">
    <source>
        <dbReference type="EMBL" id="CAF9918784.1"/>
    </source>
</evidence>
<feature type="region of interest" description="Disordered" evidence="6">
    <location>
        <begin position="1"/>
        <end position="53"/>
    </location>
</feature>
<feature type="transmembrane region" description="Helical" evidence="7">
    <location>
        <begin position="189"/>
        <end position="211"/>
    </location>
</feature>
<feature type="transmembrane region" description="Helical" evidence="7">
    <location>
        <begin position="357"/>
        <end position="375"/>
    </location>
</feature>
<evidence type="ECO:0000256" key="4">
    <source>
        <dbReference type="ARBA" id="ARBA00022989"/>
    </source>
</evidence>
<comment type="caution">
    <text evidence="9">The sequence shown here is derived from an EMBL/GenBank/DDBJ whole genome shotgun (WGS) entry which is preliminary data.</text>
</comment>
<evidence type="ECO:0000256" key="6">
    <source>
        <dbReference type="SAM" id="MobiDB-lite"/>
    </source>
</evidence>
<keyword evidence="4 7" id="KW-1133">Transmembrane helix</keyword>
<evidence type="ECO:0000256" key="7">
    <source>
        <dbReference type="SAM" id="Phobius"/>
    </source>
</evidence>
<dbReference type="EMBL" id="CAJPDQ010000013">
    <property type="protein sequence ID" value="CAF9918784.1"/>
    <property type="molecule type" value="Genomic_DNA"/>
</dbReference>
<keyword evidence="2" id="KW-0813">Transport</keyword>
<dbReference type="OrthoDB" id="419616at2759"/>
<evidence type="ECO:0000313" key="10">
    <source>
        <dbReference type="Proteomes" id="UP000664169"/>
    </source>
</evidence>